<accession>A0A510JH63</accession>
<dbReference type="Proteomes" id="UP000321892">
    <property type="component" value="Chromosome"/>
</dbReference>
<protein>
    <submittedName>
        <fullName evidence="1">Uncharacterized protein</fullName>
    </submittedName>
</protein>
<name>A0A510JH63_9FUSO</name>
<sequence length="272" mass="32563">MKKYIFLLFNLIYLIGFSTDVRNITRRLSDKQIENIKSVEDFFYYEIGSKLIQFKGNVTIEVNKNNIPVWLLSDYTFASKTINNIDNKFLLRDFNISINEKKLDFFNEKDLMKIKKSKIREKIENIEKNSNILGYYKRMKANYYSPSMAPEPNFDSISSEFIWIVFSKASLLIDIQGFKKFEKEVLSIPNIDEKIMELKEFVEYIDKNRTLSYEEKEEEKKFEKLLSIEAEDNRIQAEREAKRGYDNTYKKIYFYMLAKDIIELNNLIKEIK</sequence>
<dbReference type="EMBL" id="AP019823">
    <property type="protein sequence ID" value="BBM38597.1"/>
    <property type="molecule type" value="Genomic_DNA"/>
</dbReference>
<organism evidence="1 2">
    <name type="scientific">Leptotrichia hofstadii</name>
    <dbReference type="NCBI Taxonomy" id="157688"/>
    <lineage>
        <taxon>Bacteria</taxon>
        <taxon>Fusobacteriati</taxon>
        <taxon>Fusobacteriota</taxon>
        <taxon>Fusobacteriia</taxon>
        <taxon>Fusobacteriales</taxon>
        <taxon>Leptotrichiaceae</taxon>
        <taxon>Leptotrichia</taxon>
    </lineage>
</organism>
<evidence type="ECO:0000313" key="2">
    <source>
        <dbReference type="Proteomes" id="UP000321892"/>
    </source>
</evidence>
<dbReference type="RefSeq" id="WP_026746305.1">
    <property type="nucleotide sequence ID" value="NZ_AP019823.1"/>
</dbReference>
<proteinExistence type="predicted"/>
<keyword evidence="2" id="KW-1185">Reference proteome</keyword>
<dbReference type="KEGG" id="lhf:JCM16775_1306"/>
<evidence type="ECO:0000313" key="1">
    <source>
        <dbReference type="EMBL" id="BBM38597.1"/>
    </source>
</evidence>
<gene>
    <name evidence="1" type="ORF">JCM16775_1306</name>
</gene>
<reference evidence="1 2" key="1">
    <citation type="submission" date="2019-07" db="EMBL/GenBank/DDBJ databases">
        <title>Complete Genome Sequence of Leptotrichia hofstadii Strain JCM16775.</title>
        <authorList>
            <person name="Watanabe S."/>
            <person name="Cui L."/>
        </authorList>
    </citation>
    <scope>NUCLEOTIDE SEQUENCE [LARGE SCALE GENOMIC DNA]</scope>
    <source>
        <strain evidence="1 2">JCM16775</strain>
    </source>
</reference>
<dbReference type="AlphaFoldDB" id="A0A510JH63"/>